<protein>
    <submittedName>
        <fullName evidence="2">9175_t:CDS:1</fullName>
    </submittedName>
</protein>
<dbReference type="Proteomes" id="UP000789831">
    <property type="component" value="Unassembled WGS sequence"/>
</dbReference>
<comment type="caution">
    <text evidence="2">The sequence shown here is derived from an EMBL/GenBank/DDBJ whole genome shotgun (WGS) entry which is preliminary data.</text>
</comment>
<gene>
    <name evidence="2" type="ORF">AGERDE_LOCUS3645</name>
</gene>
<feature type="compositionally biased region" description="Low complexity" evidence="1">
    <location>
        <begin position="108"/>
        <end position="118"/>
    </location>
</feature>
<dbReference type="Gene3D" id="3.40.50.1010">
    <property type="entry name" value="5'-nuclease"/>
    <property type="match status" value="1"/>
</dbReference>
<feature type="region of interest" description="Disordered" evidence="1">
    <location>
        <begin position="108"/>
        <end position="130"/>
    </location>
</feature>
<dbReference type="OrthoDB" id="5590473at2759"/>
<proteinExistence type="predicted"/>
<feature type="compositionally biased region" description="Pro residues" evidence="1">
    <location>
        <begin position="1"/>
        <end position="11"/>
    </location>
</feature>
<feature type="compositionally biased region" description="Low complexity" evidence="1">
    <location>
        <begin position="24"/>
        <end position="34"/>
    </location>
</feature>
<dbReference type="EMBL" id="CAJVPL010000371">
    <property type="protein sequence ID" value="CAG8488937.1"/>
    <property type="molecule type" value="Genomic_DNA"/>
</dbReference>
<dbReference type="AlphaFoldDB" id="A0A9N8ZEV9"/>
<evidence type="ECO:0000313" key="3">
    <source>
        <dbReference type="Proteomes" id="UP000789831"/>
    </source>
</evidence>
<sequence length="491" mass="55607">MSRTVQPPPLQSHPLNLGNTVPDTNTSKSTKTSTMPEQTVVNVRKQEPDLGDFGSPIWQYLEIQKEKWKSSSFNSNSKTASKTTTATTNLVDFSDVLNSGSPIINGNISNNKSNKNLIKQPPLLPHSSSSEYSSEEELLLAGHHHLLHNTPKVVVQQAKKKKVTFLVLQPNNTNKSNDKKTSKKKSKLIVAKKEIKVKVSSSINERSNHDSKKPHFEDQLTKEIIPNNNQVLGREKLAPPIKQRIPIPISISSDPIHVFVDNSNILVGFLAYCREKKIAQMNAHGVESVLHSNPRPQIDYEALFTILERGRETERKILVASSPLYQNLEIAENGGYEVSVLRRVKRPIDKLIDTTINEDPFSNVINKQELQQPQKPPRMAAAKPNGMEKEQCVDELLHLKILESLLDYSAPTTLVLASGDGKDSEYFQGGFHKCVVRALERGWKVEVISWQRQLSHNFLDKKFLKKWDGRYYVIFLDWFAKELGSEFEFEF</sequence>
<reference evidence="2" key="1">
    <citation type="submission" date="2021-06" db="EMBL/GenBank/DDBJ databases">
        <authorList>
            <person name="Kallberg Y."/>
            <person name="Tangrot J."/>
            <person name="Rosling A."/>
        </authorList>
    </citation>
    <scope>NUCLEOTIDE SEQUENCE</scope>
    <source>
        <strain evidence="2">MT106</strain>
    </source>
</reference>
<accession>A0A9N8ZEV9</accession>
<dbReference type="CDD" id="cd18724">
    <property type="entry name" value="PIN_LabA-like"/>
    <property type="match status" value="1"/>
</dbReference>
<evidence type="ECO:0000256" key="1">
    <source>
        <dbReference type="SAM" id="MobiDB-lite"/>
    </source>
</evidence>
<evidence type="ECO:0000313" key="2">
    <source>
        <dbReference type="EMBL" id="CAG8488937.1"/>
    </source>
</evidence>
<feature type="compositionally biased region" description="Polar residues" evidence="1">
    <location>
        <begin position="13"/>
        <end position="23"/>
    </location>
</feature>
<feature type="region of interest" description="Disordered" evidence="1">
    <location>
        <begin position="1"/>
        <end position="36"/>
    </location>
</feature>
<keyword evidence="3" id="KW-1185">Reference proteome</keyword>
<name>A0A9N8ZEV9_9GLOM</name>
<organism evidence="2 3">
    <name type="scientific">Ambispora gerdemannii</name>
    <dbReference type="NCBI Taxonomy" id="144530"/>
    <lineage>
        <taxon>Eukaryota</taxon>
        <taxon>Fungi</taxon>
        <taxon>Fungi incertae sedis</taxon>
        <taxon>Mucoromycota</taxon>
        <taxon>Glomeromycotina</taxon>
        <taxon>Glomeromycetes</taxon>
        <taxon>Archaeosporales</taxon>
        <taxon>Ambisporaceae</taxon>
        <taxon>Ambispora</taxon>
    </lineage>
</organism>